<dbReference type="CDD" id="cd16027">
    <property type="entry name" value="SGSH"/>
    <property type="match status" value="1"/>
</dbReference>
<dbReference type="InterPro" id="IPR000917">
    <property type="entry name" value="Sulfatase_N"/>
</dbReference>
<dbReference type="STRING" id="1560345.AWL63_16035"/>
<dbReference type="PANTHER" id="PTHR42693:SF33">
    <property type="entry name" value="ARYLSULFATASE"/>
    <property type="match status" value="1"/>
</dbReference>
<dbReference type="PANTHER" id="PTHR42693">
    <property type="entry name" value="ARYLSULFATASE FAMILY MEMBER"/>
    <property type="match status" value="1"/>
</dbReference>
<dbReference type="GO" id="GO:0004065">
    <property type="term" value="F:arylsulfatase activity"/>
    <property type="evidence" value="ECO:0007669"/>
    <property type="project" value="TreeGrafter"/>
</dbReference>
<name>A0A1B3ZCT7_9SPHN</name>
<dbReference type="InterPro" id="IPR017850">
    <property type="entry name" value="Alkaline_phosphatase_core_sf"/>
</dbReference>
<feature type="signal peptide" evidence="2">
    <location>
        <begin position="1"/>
        <end position="25"/>
    </location>
</feature>
<dbReference type="OrthoDB" id="9803751at2"/>
<evidence type="ECO:0000256" key="2">
    <source>
        <dbReference type="SAM" id="SignalP"/>
    </source>
</evidence>
<dbReference type="Proteomes" id="UP000094256">
    <property type="component" value="Chromosome"/>
</dbReference>
<comment type="similarity">
    <text evidence="1">Belongs to the sulfatase family.</text>
</comment>
<dbReference type="InterPro" id="IPR050738">
    <property type="entry name" value="Sulfatase"/>
</dbReference>
<keyword evidence="5" id="KW-1185">Reference proteome</keyword>
<dbReference type="EMBL" id="CP014168">
    <property type="protein sequence ID" value="AOH85241.1"/>
    <property type="molecule type" value="Genomic_DNA"/>
</dbReference>
<dbReference type="Pfam" id="PF00884">
    <property type="entry name" value="Sulfatase"/>
    <property type="match status" value="1"/>
</dbReference>
<dbReference type="RefSeq" id="WP_069205775.1">
    <property type="nucleotide sequence ID" value="NZ_CP014168.1"/>
</dbReference>
<feature type="chain" id="PRO_5008556414" evidence="2">
    <location>
        <begin position="26"/>
        <end position="496"/>
    </location>
</feature>
<protein>
    <submittedName>
        <fullName evidence="4">Sulfatase</fullName>
    </submittedName>
</protein>
<evidence type="ECO:0000313" key="4">
    <source>
        <dbReference type="EMBL" id="AOH85241.1"/>
    </source>
</evidence>
<accession>A0A1B3ZCT7</accession>
<keyword evidence="2" id="KW-0732">Signal</keyword>
<organism evidence="4 5">
    <name type="scientific">Sphingomonas panacis</name>
    <dbReference type="NCBI Taxonomy" id="1560345"/>
    <lineage>
        <taxon>Bacteria</taxon>
        <taxon>Pseudomonadati</taxon>
        <taxon>Pseudomonadota</taxon>
        <taxon>Alphaproteobacteria</taxon>
        <taxon>Sphingomonadales</taxon>
        <taxon>Sphingomonadaceae</taxon>
        <taxon>Sphingomonas</taxon>
    </lineage>
</organism>
<dbReference type="KEGG" id="span:AWL63_16035"/>
<proteinExistence type="inferred from homology"/>
<dbReference type="SUPFAM" id="SSF53649">
    <property type="entry name" value="Alkaline phosphatase-like"/>
    <property type="match status" value="1"/>
</dbReference>
<dbReference type="Gene3D" id="3.40.720.10">
    <property type="entry name" value="Alkaline Phosphatase, subunit A"/>
    <property type="match status" value="1"/>
</dbReference>
<dbReference type="AlphaFoldDB" id="A0A1B3ZCT7"/>
<evidence type="ECO:0000313" key="5">
    <source>
        <dbReference type="Proteomes" id="UP000094256"/>
    </source>
</evidence>
<evidence type="ECO:0000256" key="1">
    <source>
        <dbReference type="ARBA" id="ARBA00008779"/>
    </source>
</evidence>
<reference evidence="4 5" key="1">
    <citation type="submission" date="2016-01" db="EMBL/GenBank/DDBJ databases">
        <title>Complete genome and mega plasmid sequence of Sphingomonas panacis DCY99 elicits systemic resistance in rice to Xanthomonas oryzae.</title>
        <authorList>
            <person name="Kim Y.J."/>
            <person name="Yang D.C."/>
            <person name="Sing P."/>
        </authorList>
    </citation>
    <scope>NUCLEOTIDE SEQUENCE [LARGE SCALE GENOMIC DNA]</scope>
    <source>
        <strain evidence="4 5">DCY99</strain>
    </source>
</reference>
<evidence type="ECO:0000259" key="3">
    <source>
        <dbReference type="Pfam" id="PF00884"/>
    </source>
</evidence>
<feature type="domain" description="Sulfatase N-terminal" evidence="3">
    <location>
        <begin position="39"/>
        <end position="324"/>
    </location>
</feature>
<sequence>MRKRELLKGAAAAALMGIVPSAGWAQRHPEPKPQGERTNLLFITADDLDSSIPGFMGGMQKLTPNLDALAARAHRFVNNRTVAPICMPSRQAFMTGLLPHHSGGTGFIPVKSDTPTLTTILQDQGYFAAAIHKVDHMQPWSCFPWDYLQNGKDRHTLVHAHGLTVAVEEAKAQNKPFFVQCNINDPHRPFYGSRAAAKADHGNKGPYVIPHEVGPDDVTVPAMLEDLPDVRRELAQYWNSAQRMDLAIGAILRALEESGEAHNTAIVFCADHGMPFPFAKATCYDHGTRVPVLIAWPGMAAPRQFGELTTNLDILPTLLDLLGIAPPSALDGQSWMPLMLGQAFTAPRYQVTYVNEVSSGMAYPSRAIQDDRYALVFQAWADGILQMKLESMFGLTWPAMVAAANGDPKIAARVKQYVEGIPLAFYDLHDDPGQRRNLIGEKRHVARIAAMRTALLAEMRRTSDPQFANLQAAIAGKPMNVPQDPARFRISGGGGE</sequence>
<gene>
    <name evidence="4" type="ORF">AWL63_16035</name>
</gene>